<dbReference type="GO" id="GO:0005524">
    <property type="term" value="F:ATP binding"/>
    <property type="evidence" value="ECO:0007669"/>
    <property type="project" value="UniProtKB-UniRule"/>
</dbReference>
<sequence>MSFNVFVPGITEAQLGMLDESAESCDVVFHPLLSFDRLVVAEEINMRQLLHDAREQLSAFDGRIDAIIPHWDFPTSVLVPILAADLGLRAPTLDSVLRCEHKYWSRVEQRDCIPQVVPAFDLVDPFDDLAEQKISLAYPFWLKPVKSHSSTLGFRINDAESFKEALALVRDKIGDIADAFDEVLDTVDFPSHIRRASSTMCVAEELLVGHEFALEGYATQGEVVIYGVLDIDLDEQTHSLTSLIYPASNTPARVEEEAVDATRQFLSHIGFSDGCFNAEFIWDREHDRLRLIEVNTRISQAHTDLFLKVDGAPNHLTALNVALGRQPNFPFRKGDFSVAGMYYLTTTKEGVVRTVPSQADIDSLRKEFPQTRVNLAVKPGDVLCEMAHQDQYRYRLADLWIGAQSVEQLQEVYEKCVTHLRCEIDDPSEQEETNGTHCEVSVCN</sequence>
<name>A0A916X8V7_9ACTN</name>
<dbReference type="Pfam" id="PF13535">
    <property type="entry name" value="ATP-grasp_4"/>
    <property type="match status" value="1"/>
</dbReference>
<dbReference type="Proteomes" id="UP000641514">
    <property type="component" value="Unassembled WGS sequence"/>
</dbReference>
<dbReference type="Gene3D" id="3.30.470.20">
    <property type="entry name" value="ATP-grasp fold, B domain"/>
    <property type="match status" value="1"/>
</dbReference>
<dbReference type="InterPro" id="IPR011761">
    <property type="entry name" value="ATP-grasp"/>
</dbReference>
<dbReference type="InterPro" id="IPR052032">
    <property type="entry name" value="ATP-dep_AA_Ligase"/>
</dbReference>
<evidence type="ECO:0000256" key="4">
    <source>
        <dbReference type="PROSITE-ProRule" id="PRU00409"/>
    </source>
</evidence>
<feature type="domain" description="ATP-grasp" evidence="5">
    <location>
        <begin position="107"/>
        <end position="323"/>
    </location>
</feature>
<evidence type="ECO:0000256" key="1">
    <source>
        <dbReference type="ARBA" id="ARBA00022598"/>
    </source>
</evidence>
<dbReference type="GO" id="GO:0046872">
    <property type="term" value="F:metal ion binding"/>
    <property type="evidence" value="ECO:0007669"/>
    <property type="project" value="InterPro"/>
</dbReference>
<keyword evidence="3 4" id="KW-0067">ATP-binding</keyword>
<keyword evidence="2 4" id="KW-0547">Nucleotide-binding</keyword>
<evidence type="ECO:0000256" key="2">
    <source>
        <dbReference type="ARBA" id="ARBA00022741"/>
    </source>
</evidence>
<gene>
    <name evidence="6" type="ORF">GCM10011410_04670</name>
</gene>
<proteinExistence type="predicted"/>
<organism evidence="6 7">
    <name type="scientific">Hoyosella rhizosphaerae</name>
    <dbReference type="NCBI Taxonomy" id="1755582"/>
    <lineage>
        <taxon>Bacteria</taxon>
        <taxon>Bacillati</taxon>
        <taxon>Actinomycetota</taxon>
        <taxon>Actinomycetes</taxon>
        <taxon>Mycobacteriales</taxon>
        <taxon>Hoyosellaceae</taxon>
        <taxon>Hoyosella</taxon>
    </lineage>
</organism>
<dbReference type="PROSITE" id="PS00867">
    <property type="entry name" value="CPSASE_2"/>
    <property type="match status" value="1"/>
</dbReference>
<dbReference type="SUPFAM" id="SSF56059">
    <property type="entry name" value="Glutathione synthetase ATP-binding domain-like"/>
    <property type="match status" value="1"/>
</dbReference>
<dbReference type="PROSITE" id="PS50975">
    <property type="entry name" value="ATP_GRASP"/>
    <property type="match status" value="1"/>
</dbReference>
<comment type="caution">
    <text evidence="6">The sequence shown here is derived from an EMBL/GenBank/DDBJ whole genome shotgun (WGS) entry which is preliminary data.</text>
</comment>
<dbReference type="PANTHER" id="PTHR43585:SF2">
    <property type="entry name" value="ATP-GRASP ENZYME FSQD"/>
    <property type="match status" value="1"/>
</dbReference>
<dbReference type="RefSeq" id="WP_188670269.1">
    <property type="nucleotide sequence ID" value="NZ_BMJH01000001.1"/>
</dbReference>
<keyword evidence="1" id="KW-0436">Ligase</keyword>
<evidence type="ECO:0000313" key="7">
    <source>
        <dbReference type="Proteomes" id="UP000641514"/>
    </source>
</evidence>
<reference evidence="6" key="1">
    <citation type="journal article" date="2014" name="Int. J. Syst. Evol. Microbiol.">
        <title>Complete genome sequence of Corynebacterium casei LMG S-19264T (=DSM 44701T), isolated from a smear-ripened cheese.</title>
        <authorList>
            <consortium name="US DOE Joint Genome Institute (JGI-PGF)"/>
            <person name="Walter F."/>
            <person name="Albersmeier A."/>
            <person name="Kalinowski J."/>
            <person name="Ruckert C."/>
        </authorList>
    </citation>
    <scope>NUCLEOTIDE SEQUENCE</scope>
    <source>
        <strain evidence="6">CGMCC 1.15478</strain>
    </source>
</reference>
<evidence type="ECO:0000259" key="5">
    <source>
        <dbReference type="PROSITE" id="PS50975"/>
    </source>
</evidence>
<dbReference type="GO" id="GO:0016874">
    <property type="term" value="F:ligase activity"/>
    <property type="evidence" value="ECO:0007669"/>
    <property type="project" value="UniProtKB-KW"/>
</dbReference>
<evidence type="ECO:0000313" key="6">
    <source>
        <dbReference type="EMBL" id="GGC55354.1"/>
    </source>
</evidence>
<accession>A0A916X8V7</accession>
<evidence type="ECO:0000256" key="3">
    <source>
        <dbReference type="ARBA" id="ARBA00022840"/>
    </source>
</evidence>
<protein>
    <recommendedName>
        <fullName evidence="5">ATP-grasp domain-containing protein</fullName>
    </recommendedName>
</protein>
<dbReference type="InterPro" id="IPR005479">
    <property type="entry name" value="CPAse_ATP-bd"/>
</dbReference>
<dbReference type="AlphaFoldDB" id="A0A916X8V7"/>
<keyword evidence="7" id="KW-1185">Reference proteome</keyword>
<dbReference type="EMBL" id="BMJH01000001">
    <property type="protein sequence ID" value="GGC55354.1"/>
    <property type="molecule type" value="Genomic_DNA"/>
</dbReference>
<reference evidence="6" key="2">
    <citation type="submission" date="2020-09" db="EMBL/GenBank/DDBJ databases">
        <authorList>
            <person name="Sun Q."/>
            <person name="Zhou Y."/>
        </authorList>
    </citation>
    <scope>NUCLEOTIDE SEQUENCE</scope>
    <source>
        <strain evidence="6">CGMCC 1.15478</strain>
    </source>
</reference>
<dbReference type="PANTHER" id="PTHR43585">
    <property type="entry name" value="FUMIPYRROLE BIOSYNTHESIS PROTEIN C"/>
    <property type="match status" value="1"/>
</dbReference>